<dbReference type="RefSeq" id="XP_022513176.1">
    <property type="nucleotide sequence ID" value="XM_022654576.1"/>
</dbReference>
<feature type="compositionally biased region" description="Basic and acidic residues" evidence="1">
    <location>
        <begin position="80"/>
        <end position="89"/>
    </location>
</feature>
<name>A0A177FAH1_9EURO</name>
<dbReference type="AlphaFoldDB" id="A0A177FAH1"/>
<dbReference type="Proteomes" id="UP000077002">
    <property type="component" value="Unassembled WGS sequence"/>
</dbReference>
<sequence length="432" mass="48205">MSRIPHRTKLILISGDKHQAHSATAETSSAFTEEFPLDNDTHERSQLEEHVRELTGFVASPGRPARTQPSHEVSATRAPCPDDRSKGALSHQHDVEWLQNRVKSLEASVQQYQEEDEQFRYLYDGMVKENVALEERCAALASERDFFAAKYSELLSERFNAQLPGLWVTQAKLKSAFTDLCHHVSAWCDDAAYQAVKMQVGNNQGENLAELLALSRAFSVPLSRKGLAAVLMSRIHHEIMLRVFPIPDDSGGKDPNDLWASQQDAEWLRVVLRDLVAQGIPPDEVRRWKCLTTTAIAPHSFETSKRSRHFARSLWRHVISMVKGDTSALESQLFTRLEVEIVVKAVEISRLMRKCQSSVQVRWPVKLKSTSCRAIEDGTLVCEVLTSPELVTVSAGGSTAGAEENVLVPHSMFRIEGITANDSNGAGKTLKN</sequence>
<evidence type="ECO:0000313" key="2">
    <source>
        <dbReference type="EMBL" id="OAG41224.1"/>
    </source>
</evidence>
<feature type="region of interest" description="Disordered" evidence="1">
    <location>
        <begin position="59"/>
        <end position="89"/>
    </location>
</feature>
<protein>
    <submittedName>
        <fullName evidence="2">Uncharacterized protein</fullName>
    </submittedName>
</protein>
<reference evidence="2 3" key="1">
    <citation type="submission" date="2016-03" db="EMBL/GenBank/DDBJ databases">
        <title>Draft genome sequence of the Fonsecaea monophora CBS 269.37.</title>
        <authorList>
            <person name="Bombassaro A."/>
            <person name="Vinicius W.A."/>
            <person name="De Hoog S."/>
            <person name="Sun J."/>
            <person name="Souza E.M."/>
            <person name="Raittz R.T."/>
            <person name="Costa F."/>
            <person name="Leao A.C."/>
            <person name="Tadra-Sfeir M.Z."/>
            <person name="Baura V."/>
            <person name="Balsanelli E."/>
            <person name="Pedrosa F.O."/>
            <person name="Moreno L.F."/>
            <person name="Steffens M.B."/>
            <person name="Xi L."/>
            <person name="Bocca A.L."/>
            <person name="Felipe M.S."/>
            <person name="Teixeira M."/>
            <person name="Telles Filho F.Q."/>
            <person name="Azevedo C.M."/>
            <person name="Gomes R."/>
            <person name="Vicente V.A."/>
        </authorList>
    </citation>
    <scope>NUCLEOTIDE SEQUENCE [LARGE SCALE GENOMIC DNA]</scope>
    <source>
        <strain evidence="2 3">CBS 269.37</strain>
    </source>
</reference>
<organism evidence="2 3">
    <name type="scientific">Fonsecaea monophora</name>
    <dbReference type="NCBI Taxonomy" id="254056"/>
    <lineage>
        <taxon>Eukaryota</taxon>
        <taxon>Fungi</taxon>
        <taxon>Dikarya</taxon>
        <taxon>Ascomycota</taxon>
        <taxon>Pezizomycotina</taxon>
        <taxon>Eurotiomycetes</taxon>
        <taxon>Chaetothyriomycetidae</taxon>
        <taxon>Chaetothyriales</taxon>
        <taxon>Herpotrichiellaceae</taxon>
        <taxon>Fonsecaea</taxon>
    </lineage>
</organism>
<comment type="caution">
    <text evidence="2">The sequence shown here is derived from an EMBL/GenBank/DDBJ whole genome shotgun (WGS) entry which is preliminary data.</text>
</comment>
<accession>A0A177FAH1</accession>
<keyword evidence="3" id="KW-1185">Reference proteome</keyword>
<dbReference type="GeneID" id="34599773"/>
<evidence type="ECO:0000313" key="3">
    <source>
        <dbReference type="Proteomes" id="UP000077002"/>
    </source>
</evidence>
<dbReference type="EMBL" id="LVKK01000026">
    <property type="protein sequence ID" value="OAG41224.1"/>
    <property type="molecule type" value="Genomic_DNA"/>
</dbReference>
<gene>
    <name evidence="2" type="ORF">AYO21_04604</name>
</gene>
<evidence type="ECO:0000256" key="1">
    <source>
        <dbReference type="SAM" id="MobiDB-lite"/>
    </source>
</evidence>
<proteinExistence type="predicted"/>
<dbReference type="OrthoDB" id="4127090at2759"/>